<evidence type="ECO:0000256" key="1">
    <source>
        <dbReference type="ARBA" id="ARBA00004651"/>
    </source>
</evidence>
<feature type="transmembrane region" description="Helical" evidence="7">
    <location>
        <begin position="78"/>
        <end position="101"/>
    </location>
</feature>
<keyword evidence="8" id="KW-0732">Signal</keyword>
<evidence type="ECO:0000256" key="6">
    <source>
        <dbReference type="ARBA" id="ARBA00023136"/>
    </source>
</evidence>
<dbReference type="Proteomes" id="UP000765802">
    <property type="component" value="Unassembled WGS sequence"/>
</dbReference>
<evidence type="ECO:0000256" key="7">
    <source>
        <dbReference type="SAM" id="Phobius"/>
    </source>
</evidence>
<dbReference type="InterPro" id="IPR003370">
    <property type="entry name" value="Chromate_transpt"/>
</dbReference>
<reference evidence="9 10" key="1">
    <citation type="submission" date="2016-07" db="EMBL/GenBank/DDBJ databases">
        <title>Genome analysis of Flavihumibacter stibioxidans YS-17.</title>
        <authorList>
            <person name="Shi K."/>
            <person name="Han Y."/>
            <person name="Wang G."/>
        </authorList>
    </citation>
    <scope>NUCLEOTIDE SEQUENCE [LARGE SCALE GENOMIC DNA]</scope>
    <source>
        <strain evidence="9 10">YS-17</strain>
    </source>
</reference>
<keyword evidence="4 7" id="KW-0812">Transmembrane</keyword>
<dbReference type="PANTHER" id="PTHR33567:SF3">
    <property type="entry name" value="CHROMATE ION TRANSPORTER (EUROFUNG)"/>
    <property type="match status" value="1"/>
</dbReference>
<feature type="transmembrane region" description="Helical" evidence="7">
    <location>
        <begin position="380"/>
        <end position="397"/>
    </location>
</feature>
<evidence type="ECO:0000256" key="8">
    <source>
        <dbReference type="SAM" id="SignalP"/>
    </source>
</evidence>
<feature type="transmembrane region" description="Helical" evidence="7">
    <location>
        <begin position="194"/>
        <end position="213"/>
    </location>
</feature>
<dbReference type="PANTHER" id="PTHR33567">
    <property type="entry name" value="CHROMATE ION TRANSPORTER (EUROFUNG)"/>
    <property type="match status" value="1"/>
</dbReference>
<keyword evidence="3" id="KW-1003">Cell membrane</keyword>
<dbReference type="PIRSF" id="PIRSF004810">
    <property type="entry name" value="ChrA"/>
    <property type="match status" value="1"/>
</dbReference>
<feature type="transmembrane region" description="Helical" evidence="7">
    <location>
        <begin position="233"/>
        <end position="254"/>
    </location>
</feature>
<evidence type="ECO:0000256" key="3">
    <source>
        <dbReference type="ARBA" id="ARBA00022475"/>
    </source>
</evidence>
<comment type="similarity">
    <text evidence="2">Belongs to the chromate ion transporter (CHR) (TC 2.A.51) family.</text>
</comment>
<feature type="transmembrane region" description="Helical" evidence="7">
    <location>
        <begin position="309"/>
        <end position="336"/>
    </location>
</feature>
<feature type="transmembrane region" description="Helical" evidence="7">
    <location>
        <begin position="145"/>
        <end position="173"/>
    </location>
</feature>
<evidence type="ECO:0000313" key="10">
    <source>
        <dbReference type="Proteomes" id="UP000765802"/>
    </source>
</evidence>
<evidence type="ECO:0000256" key="4">
    <source>
        <dbReference type="ARBA" id="ARBA00022692"/>
    </source>
</evidence>
<accession>A0ABR7MDB7</accession>
<gene>
    <name evidence="9" type="ORF">BC349_17335</name>
</gene>
<dbReference type="RefSeq" id="WP_187258139.1">
    <property type="nucleotide sequence ID" value="NZ_JBHULF010000019.1"/>
</dbReference>
<evidence type="ECO:0000313" key="9">
    <source>
        <dbReference type="EMBL" id="MBC6492824.1"/>
    </source>
</evidence>
<name>A0ABR7MDB7_9BACT</name>
<evidence type="ECO:0000256" key="2">
    <source>
        <dbReference type="ARBA" id="ARBA00005262"/>
    </source>
</evidence>
<dbReference type="InterPro" id="IPR014047">
    <property type="entry name" value="Chr_Tranpt_l_chain"/>
</dbReference>
<dbReference type="Pfam" id="PF02417">
    <property type="entry name" value="Chromate_transp"/>
    <property type="match status" value="2"/>
</dbReference>
<proteinExistence type="inferred from homology"/>
<sequence length="414" mass="46357">MLLFRHIPFLRAVLLHSLTAFGGPQGHFGMMLKTFVRQRKDVSQEELLDYNAFCNMLPGASSTQVLTLIGYKRGGLPLAVMTLLIWILPASLLMGALSFLLRYFNNREMQHQVFMYIAPMTIGFLAYASMVAFKMAVHNTITRVIMVASAALSFTFFKIPWMIPLLIVVGGFVTNLSDRRIPQGEEKPKKIKWANIWLFVFIFLAAGILSEQARKNDWANRRPINLFENTYRFGSIVFGGGQVLVAMMYEQFVVRPESEKVMQKNPNVVRIDRDAFYTGAGMVRAIPGPVFSISTYMGGIAMSDRGTGWQVTGCIIGTVAIFLPSALMVLFFFPVWNNLKKYAIVFRALEGINATVVGFLVASTLYMLKDIPLTEWTDHGIMNFVVIAGTWLTLTYTKVPSPLIVVICLGLGVL</sequence>
<comment type="caution">
    <text evidence="9">The sequence shown here is derived from an EMBL/GenBank/DDBJ whole genome shotgun (WGS) entry which is preliminary data.</text>
</comment>
<dbReference type="EMBL" id="MBUA01000029">
    <property type="protein sequence ID" value="MBC6492824.1"/>
    <property type="molecule type" value="Genomic_DNA"/>
</dbReference>
<comment type="subcellular location">
    <subcellularLocation>
        <location evidence="1">Cell membrane</location>
        <topology evidence="1">Multi-pass membrane protein</topology>
    </subcellularLocation>
</comment>
<feature type="signal peptide" evidence="8">
    <location>
        <begin position="1"/>
        <end position="22"/>
    </location>
</feature>
<keyword evidence="5 7" id="KW-1133">Transmembrane helix</keyword>
<feature type="chain" id="PRO_5045440513" evidence="8">
    <location>
        <begin position="23"/>
        <end position="414"/>
    </location>
</feature>
<feature type="transmembrane region" description="Helical" evidence="7">
    <location>
        <begin position="348"/>
        <end position="368"/>
    </location>
</feature>
<feature type="transmembrane region" description="Helical" evidence="7">
    <location>
        <begin position="275"/>
        <end position="297"/>
    </location>
</feature>
<organism evidence="9 10">
    <name type="scientific">Flavihumibacter stibioxidans</name>
    <dbReference type="NCBI Taxonomy" id="1834163"/>
    <lineage>
        <taxon>Bacteria</taxon>
        <taxon>Pseudomonadati</taxon>
        <taxon>Bacteroidota</taxon>
        <taxon>Chitinophagia</taxon>
        <taxon>Chitinophagales</taxon>
        <taxon>Chitinophagaceae</taxon>
        <taxon>Flavihumibacter</taxon>
    </lineage>
</organism>
<evidence type="ECO:0000256" key="5">
    <source>
        <dbReference type="ARBA" id="ARBA00022989"/>
    </source>
</evidence>
<keyword evidence="6 7" id="KW-0472">Membrane</keyword>
<keyword evidence="10" id="KW-1185">Reference proteome</keyword>
<protein>
    <submittedName>
        <fullName evidence="9">Chromate transporter</fullName>
    </submittedName>
</protein>
<feature type="transmembrane region" description="Helical" evidence="7">
    <location>
        <begin position="113"/>
        <end position="133"/>
    </location>
</feature>